<comment type="caution">
    <text evidence="2">The sequence shown here is derived from an EMBL/GenBank/DDBJ whole genome shotgun (WGS) entry which is preliminary data.</text>
</comment>
<evidence type="ECO:0000313" key="2">
    <source>
        <dbReference type="EMBL" id="GAA2245260.1"/>
    </source>
</evidence>
<dbReference type="RefSeq" id="WP_259480612.1">
    <property type="nucleotide sequence ID" value="NZ_BAAAQY010000011.1"/>
</dbReference>
<reference evidence="2 3" key="1">
    <citation type="journal article" date="2019" name="Int. J. Syst. Evol. Microbiol.">
        <title>The Global Catalogue of Microorganisms (GCM) 10K type strain sequencing project: providing services to taxonomists for standard genome sequencing and annotation.</title>
        <authorList>
            <consortium name="The Broad Institute Genomics Platform"/>
            <consortium name="The Broad Institute Genome Sequencing Center for Infectious Disease"/>
            <person name="Wu L."/>
            <person name="Ma J."/>
        </authorList>
    </citation>
    <scope>NUCLEOTIDE SEQUENCE [LARGE SCALE GENOMIC DNA]</scope>
    <source>
        <strain evidence="2 3">JCM 16117</strain>
    </source>
</reference>
<dbReference type="EMBL" id="BAAAQY010000011">
    <property type="protein sequence ID" value="GAA2245260.1"/>
    <property type="molecule type" value="Genomic_DNA"/>
</dbReference>
<dbReference type="Proteomes" id="UP001500929">
    <property type="component" value="Unassembled WGS sequence"/>
</dbReference>
<dbReference type="Gene3D" id="3.40.50.12090">
    <property type="match status" value="1"/>
</dbReference>
<feature type="chain" id="PRO_5045980113" description="Cell wall-binding repeat-containing protein" evidence="1">
    <location>
        <begin position="21"/>
        <end position="523"/>
    </location>
</feature>
<organism evidence="2 3">
    <name type="scientific">Herbiconiux moechotypicola</name>
    <dbReference type="NCBI Taxonomy" id="637393"/>
    <lineage>
        <taxon>Bacteria</taxon>
        <taxon>Bacillati</taxon>
        <taxon>Actinomycetota</taxon>
        <taxon>Actinomycetes</taxon>
        <taxon>Micrococcales</taxon>
        <taxon>Microbacteriaceae</taxon>
        <taxon>Herbiconiux</taxon>
    </lineage>
</organism>
<sequence length="523" mass="52609">MRRIAVVLGIVGAVIAGAMAGPATTAVAVGPVVRDDAYTFLVGLEARVPSPGILANDDPVDSLPGLRIVSPLKHGSISGTGTVGRGGFVYTPDNWTNPLDDSFTYCLFDGGDCVTNVATVRITFERPVPADDVFSTPQDTALTVMRPGPVANDSSSAYAWAALTKPAHGVLTSPPAAGGFVYTPAAGFRGTDSFEYCMSAVQGSPTDCVSETATVSIRVGEPAVSRIAGTDRYDGAARVAQAEFPSPAVGTPVFVASGENFPDALGAGPAAVKRGAALLLTRAGELPASTATEIARLKPGVVTVVGGPSSVSDAVLASIRTIVPSATVTRVGGADRYAVSRALTVSVFGTADHSFVATGATFPDALSAGAAAGAVAQPVTLLDGRAGAVDRPTLDAFRAMNVSAITLVGGEASISSGVQSSLRPIGPVARLAGSDRYGTSVTINASRFGSATTAFIATGTNYPDALVGSVIAGASKSPLYVVPGTCVPQAVLTDISRVGATRIVLLGGEASLTRDVENLVPCA</sequence>
<dbReference type="PANTHER" id="PTHR30032:SF8">
    <property type="entry name" value="GERMINATION-SPECIFIC N-ACETYLMURAMOYL-L-ALANINE AMIDASE"/>
    <property type="match status" value="1"/>
</dbReference>
<dbReference type="Gene3D" id="2.60.40.3440">
    <property type="match status" value="1"/>
</dbReference>
<dbReference type="InterPro" id="IPR051922">
    <property type="entry name" value="Bact_Sporulation_Assoc"/>
</dbReference>
<gene>
    <name evidence="2" type="ORF">GCM10009851_33160</name>
</gene>
<keyword evidence="3" id="KW-1185">Reference proteome</keyword>
<proteinExistence type="predicted"/>
<name>A0ABN3DZH4_9MICO</name>
<dbReference type="Pfam" id="PF04122">
    <property type="entry name" value="CW_binding_2"/>
    <property type="match status" value="3"/>
</dbReference>
<dbReference type="InterPro" id="IPR007253">
    <property type="entry name" value="Cell_wall-bd_2"/>
</dbReference>
<evidence type="ECO:0008006" key="4">
    <source>
        <dbReference type="Google" id="ProtNLM"/>
    </source>
</evidence>
<protein>
    <recommendedName>
        <fullName evidence="4">Cell wall-binding repeat-containing protein</fullName>
    </recommendedName>
</protein>
<dbReference type="Pfam" id="PF17963">
    <property type="entry name" value="Big_9"/>
    <property type="match status" value="1"/>
</dbReference>
<keyword evidence="1" id="KW-0732">Signal</keyword>
<accession>A0ABN3DZH4</accession>
<evidence type="ECO:0000256" key="1">
    <source>
        <dbReference type="SAM" id="SignalP"/>
    </source>
</evidence>
<evidence type="ECO:0000313" key="3">
    <source>
        <dbReference type="Proteomes" id="UP001500929"/>
    </source>
</evidence>
<feature type="signal peptide" evidence="1">
    <location>
        <begin position="1"/>
        <end position="20"/>
    </location>
</feature>
<dbReference type="PANTHER" id="PTHR30032">
    <property type="entry name" value="N-ACETYLMURAMOYL-L-ALANINE AMIDASE-RELATED"/>
    <property type="match status" value="1"/>
</dbReference>